<feature type="transmembrane region" description="Helical" evidence="9">
    <location>
        <begin position="301"/>
        <end position="318"/>
    </location>
</feature>
<dbReference type="SUPFAM" id="SSF161111">
    <property type="entry name" value="Cation efflux protein transmembrane domain-like"/>
    <property type="match status" value="1"/>
</dbReference>
<protein>
    <submittedName>
        <fullName evidence="12">Related to COT1-Vacuolar zinc (And possibly other metals) transporter</fullName>
    </submittedName>
</protein>
<keyword evidence="5" id="KW-0862">Zinc</keyword>
<dbReference type="GO" id="GO:0006882">
    <property type="term" value="P:intracellular zinc ion homeostasis"/>
    <property type="evidence" value="ECO:0007669"/>
    <property type="project" value="TreeGrafter"/>
</dbReference>
<evidence type="ECO:0000313" key="12">
    <source>
        <dbReference type="EMBL" id="CCA73793.1"/>
    </source>
</evidence>
<evidence type="ECO:0000259" key="11">
    <source>
        <dbReference type="Pfam" id="PF16916"/>
    </source>
</evidence>
<evidence type="ECO:0000256" key="7">
    <source>
        <dbReference type="ARBA" id="ARBA00023136"/>
    </source>
</evidence>
<sequence length="436" mass="47315">MVSRTTKISILLALTSCLFVVELTVGYVVGSLALIADAYHMLNDAMSMCIALYAVRVAKRSADSKYSYGWHRAEVIAALINGVFLLALCFSIIMESLERFAHVPEIKDPRLVVIVGSVGLGCNIFGIFLFHDHGHDHGNGGHIHANLPETKATLSPGVTEPVTSSIPGSPIAPVRRSNSIHSLYGHPAQNRMALQQAAQQSYYEMTLARSHDDALDTEERGGDGIVVRQAESGDERRGITPPRLSSSHGHQHVQPRKDGALNIRGVLLHVIGDALGSVGVIISGLIIWLTKSKKRFYADPTLSLIITILIICSAVPLVRSAGYILLQGVPSDISLTDVRRDIRSVDGVESVHELHVWQLSEARLIASVHIKVSPTRPYMDIVRDVKSMLHQAGIHSGTVQPEFADDGSDTKCEVTCPPNTCGVKQTCCPLEPIKET</sequence>
<dbReference type="OrthoDB" id="9944568at2759"/>
<dbReference type="Proteomes" id="UP000007148">
    <property type="component" value="Unassembled WGS sequence"/>
</dbReference>
<evidence type="ECO:0000256" key="6">
    <source>
        <dbReference type="ARBA" id="ARBA00022989"/>
    </source>
</evidence>
<evidence type="ECO:0000256" key="1">
    <source>
        <dbReference type="ARBA" id="ARBA00004141"/>
    </source>
</evidence>
<feature type="domain" description="Cation efflux protein cytoplasmic" evidence="11">
    <location>
        <begin position="330"/>
        <end position="392"/>
    </location>
</feature>
<comment type="similarity">
    <text evidence="2">Belongs to the cation diffusion facilitator (CDF) transporter (TC 2.A.4) family. SLC30A subfamily.</text>
</comment>
<dbReference type="GO" id="GO:0016020">
    <property type="term" value="C:membrane"/>
    <property type="evidence" value="ECO:0007669"/>
    <property type="project" value="UniProtKB-SubCell"/>
</dbReference>
<dbReference type="OMA" id="FQDCASW"/>
<keyword evidence="3" id="KW-0813">Transport</keyword>
<dbReference type="PANTHER" id="PTHR45820">
    <property type="entry name" value="FI23527P1"/>
    <property type="match status" value="1"/>
</dbReference>
<dbReference type="InterPro" id="IPR027469">
    <property type="entry name" value="Cation_efflux_TMD_sf"/>
</dbReference>
<organism evidence="12 13">
    <name type="scientific">Serendipita indica (strain DSM 11827)</name>
    <name type="common">Root endophyte fungus</name>
    <name type="synonym">Piriformospora indica</name>
    <dbReference type="NCBI Taxonomy" id="1109443"/>
    <lineage>
        <taxon>Eukaryota</taxon>
        <taxon>Fungi</taxon>
        <taxon>Dikarya</taxon>
        <taxon>Basidiomycota</taxon>
        <taxon>Agaricomycotina</taxon>
        <taxon>Agaricomycetes</taxon>
        <taxon>Sebacinales</taxon>
        <taxon>Serendipitaceae</taxon>
        <taxon>Serendipita</taxon>
    </lineage>
</organism>
<dbReference type="SUPFAM" id="SSF160240">
    <property type="entry name" value="Cation efflux protein cytoplasmic domain-like"/>
    <property type="match status" value="1"/>
</dbReference>
<evidence type="ECO:0000259" key="10">
    <source>
        <dbReference type="Pfam" id="PF01545"/>
    </source>
</evidence>
<evidence type="ECO:0000256" key="2">
    <source>
        <dbReference type="ARBA" id="ARBA00008873"/>
    </source>
</evidence>
<dbReference type="GO" id="GO:0005385">
    <property type="term" value="F:zinc ion transmembrane transporter activity"/>
    <property type="evidence" value="ECO:0007669"/>
    <property type="project" value="TreeGrafter"/>
</dbReference>
<dbReference type="FunCoup" id="G4TR50">
    <property type="interactions" value="108"/>
</dbReference>
<evidence type="ECO:0000313" key="13">
    <source>
        <dbReference type="Proteomes" id="UP000007148"/>
    </source>
</evidence>
<keyword evidence="13" id="KW-1185">Reference proteome</keyword>
<feature type="transmembrane region" description="Helical" evidence="9">
    <location>
        <begin position="266"/>
        <end position="289"/>
    </location>
</feature>
<proteinExistence type="inferred from homology"/>
<dbReference type="InParanoid" id="G4TR50"/>
<dbReference type="Gene3D" id="1.20.1510.10">
    <property type="entry name" value="Cation efflux protein transmembrane domain"/>
    <property type="match status" value="2"/>
</dbReference>
<dbReference type="Pfam" id="PF01545">
    <property type="entry name" value="Cation_efflux"/>
    <property type="match status" value="1"/>
</dbReference>
<reference evidence="12 13" key="1">
    <citation type="journal article" date="2011" name="PLoS Pathog.">
        <title>Endophytic Life Strategies Decoded by Genome and Transcriptome Analyses of the Mutualistic Root Symbiont Piriformospora indica.</title>
        <authorList>
            <person name="Zuccaro A."/>
            <person name="Lahrmann U."/>
            <person name="Guldener U."/>
            <person name="Langen G."/>
            <person name="Pfiffi S."/>
            <person name="Biedenkopf D."/>
            <person name="Wong P."/>
            <person name="Samans B."/>
            <person name="Grimm C."/>
            <person name="Basiewicz M."/>
            <person name="Murat C."/>
            <person name="Martin F."/>
            <person name="Kogel K.H."/>
        </authorList>
    </citation>
    <scope>NUCLEOTIDE SEQUENCE [LARGE SCALE GENOMIC DNA]</scope>
    <source>
        <strain evidence="12 13">DSM 11827</strain>
    </source>
</reference>
<dbReference type="InterPro" id="IPR002524">
    <property type="entry name" value="Cation_efflux"/>
</dbReference>
<dbReference type="eggNOG" id="KOG1483">
    <property type="taxonomic scope" value="Eukaryota"/>
</dbReference>
<dbReference type="HOGENOM" id="CLU_013430_4_3_1"/>
<evidence type="ECO:0000256" key="3">
    <source>
        <dbReference type="ARBA" id="ARBA00022448"/>
    </source>
</evidence>
<feature type="domain" description="Cation efflux protein transmembrane" evidence="10">
    <location>
        <begin position="11"/>
        <end position="326"/>
    </location>
</feature>
<gene>
    <name evidence="12" type="ORF">PIIN_07747</name>
</gene>
<dbReference type="EMBL" id="CAFZ01000253">
    <property type="protein sequence ID" value="CCA73793.1"/>
    <property type="molecule type" value="Genomic_DNA"/>
</dbReference>
<dbReference type="InterPro" id="IPR058533">
    <property type="entry name" value="Cation_efflux_TM"/>
</dbReference>
<dbReference type="Pfam" id="PF16916">
    <property type="entry name" value="ZT_dimer"/>
    <property type="match status" value="1"/>
</dbReference>
<evidence type="ECO:0000256" key="9">
    <source>
        <dbReference type="SAM" id="Phobius"/>
    </source>
</evidence>
<feature type="transmembrane region" description="Helical" evidence="9">
    <location>
        <begin position="75"/>
        <end position="93"/>
    </location>
</feature>
<dbReference type="AlphaFoldDB" id="G4TR50"/>
<dbReference type="NCBIfam" id="TIGR01297">
    <property type="entry name" value="CDF"/>
    <property type="match status" value="1"/>
</dbReference>
<feature type="region of interest" description="Disordered" evidence="8">
    <location>
        <begin position="214"/>
        <end position="255"/>
    </location>
</feature>
<comment type="subcellular location">
    <subcellularLocation>
        <location evidence="1">Membrane</location>
        <topology evidence="1">Multi-pass membrane protein</topology>
    </subcellularLocation>
</comment>
<dbReference type="InterPro" id="IPR027470">
    <property type="entry name" value="Cation_efflux_CTD"/>
</dbReference>
<evidence type="ECO:0000256" key="8">
    <source>
        <dbReference type="SAM" id="MobiDB-lite"/>
    </source>
</evidence>
<evidence type="ECO:0000256" key="4">
    <source>
        <dbReference type="ARBA" id="ARBA00022692"/>
    </source>
</evidence>
<keyword evidence="4 9" id="KW-0812">Transmembrane</keyword>
<evidence type="ECO:0000256" key="5">
    <source>
        <dbReference type="ARBA" id="ARBA00022833"/>
    </source>
</evidence>
<accession>G4TR50</accession>
<keyword evidence="6 9" id="KW-1133">Transmembrane helix</keyword>
<dbReference type="InterPro" id="IPR036837">
    <property type="entry name" value="Cation_efflux_CTD_sf"/>
</dbReference>
<dbReference type="STRING" id="1109443.G4TR50"/>
<keyword evidence="7 9" id="KW-0472">Membrane</keyword>
<comment type="caution">
    <text evidence="12">The sequence shown here is derived from an EMBL/GenBank/DDBJ whole genome shotgun (WGS) entry which is preliminary data.</text>
</comment>
<dbReference type="PANTHER" id="PTHR45820:SF4">
    <property type="entry name" value="ZINC TRANSPORTER 63C, ISOFORM F"/>
    <property type="match status" value="1"/>
</dbReference>
<name>G4TR50_SERID</name>
<feature type="transmembrane region" description="Helical" evidence="9">
    <location>
        <begin position="113"/>
        <end position="130"/>
    </location>
</feature>
<feature type="transmembrane region" description="Helical" evidence="9">
    <location>
        <begin position="36"/>
        <end position="55"/>
    </location>
</feature>